<evidence type="ECO:0000256" key="9">
    <source>
        <dbReference type="ARBA" id="ARBA00023211"/>
    </source>
</evidence>
<evidence type="ECO:0000256" key="10">
    <source>
        <dbReference type="HAMAP-Rule" id="MF_00575"/>
    </source>
</evidence>
<dbReference type="GO" id="GO:0009245">
    <property type="term" value="P:lipid A biosynthetic process"/>
    <property type="evidence" value="ECO:0007669"/>
    <property type="project" value="UniProtKB-UniRule"/>
</dbReference>
<evidence type="ECO:0000256" key="5">
    <source>
        <dbReference type="ARBA" id="ARBA00022723"/>
    </source>
</evidence>
<dbReference type="EC" id="3.6.1.54" evidence="10"/>
<dbReference type="GO" id="GO:0030145">
    <property type="term" value="F:manganese ion binding"/>
    <property type="evidence" value="ECO:0007669"/>
    <property type="project" value="UniProtKB-UniRule"/>
</dbReference>
<feature type="binding site" evidence="10">
    <location>
        <position position="117"/>
    </location>
    <ligand>
        <name>substrate</name>
    </ligand>
</feature>
<dbReference type="HAMAP" id="MF_00575">
    <property type="entry name" value="LpxH"/>
    <property type="match status" value="1"/>
</dbReference>
<evidence type="ECO:0000256" key="4">
    <source>
        <dbReference type="ARBA" id="ARBA00022556"/>
    </source>
</evidence>
<feature type="binding site" evidence="10">
    <location>
        <position position="162"/>
    </location>
    <ligand>
        <name>substrate</name>
    </ligand>
</feature>
<evidence type="ECO:0000313" key="13">
    <source>
        <dbReference type="Proteomes" id="UP000077255"/>
    </source>
</evidence>
<comment type="catalytic activity">
    <reaction evidence="10">
        <text>UDP-2-N,3-O-bis[(3R)-3-hydroxytetradecanoyl]-alpha-D-glucosamine + H2O = 2-N,3-O-bis[(3R)-3-hydroxytetradecanoyl]-alpha-D-glucosaminyl 1-phosphate + UMP + 2 H(+)</text>
        <dbReference type="Rhea" id="RHEA:25213"/>
        <dbReference type="ChEBI" id="CHEBI:15377"/>
        <dbReference type="ChEBI" id="CHEBI:15378"/>
        <dbReference type="ChEBI" id="CHEBI:57865"/>
        <dbReference type="ChEBI" id="CHEBI:57957"/>
        <dbReference type="ChEBI" id="CHEBI:78847"/>
        <dbReference type="EC" id="3.6.1.54"/>
    </reaction>
</comment>
<feature type="domain" description="Calcineurin-like phosphoesterase" evidence="11">
    <location>
        <begin position="1"/>
        <end position="197"/>
    </location>
</feature>
<dbReference type="NCBIfam" id="NF003743">
    <property type="entry name" value="PRK05340.1"/>
    <property type="match status" value="1"/>
</dbReference>
<dbReference type="CDD" id="cd07398">
    <property type="entry name" value="MPP_YbbF-LpxH"/>
    <property type="match status" value="1"/>
</dbReference>
<feature type="binding site" evidence="10">
    <location>
        <position position="36"/>
    </location>
    <ligand>
        <name>Mn(2+)</name>
        <dbReference type="ChEBI" id="CHEBI:29035"/>
        <label>2</label>
    </ligand>
</feature>
<proteinExistence type="inferred from homology"/>
<dbReference type="InterPro" id="IPR043461">
    <property type="entry name" value="LpxH-like"/>
</dbReference>
<dbReference type="InterPro" id="IPR004843">
    <property type="entry name" value="Calcineurin-like_PHP"/>
</dbReference>
<protein>
    <recommendedName>
        <fullName evidence="10">UDP-2,3-diacylglucosamine hydrolase</fullName>
        <ecNumber evidence="10">3.6.1.54</ecNumber>
    </recommendedName>
    <alternativeName>
        <fullName evidence="10">UDP-2,3-diacylglucosamine diphosphatase</fullName>
    </alternativeName>
</protein>
<comment type="similarity">
    <text evidence="10">Belongs to the LpxH family.</text>
</comment>
<dbReference type="PANTHER" id="PTHR34990:SF1">
    <property type="entry name" value="UDP-2,3-DIACYLGLUCOSAMINE HYDROLASE"/>
    <property type="match status" value="1"/>
</dbReference>
<keyword evidence="8 10" id="KW-0472">Membrane</keyword>
<keyword evidence="6 10" id="KW-0378">Hydrolase</keyword>
<reference evidence="12 13" key="1">
    <citation type="submission" date="2016-02" db="EMBL/GenBank/DDBJ databases">
        <title>Complete genome sequencing and analysis of ATSB10, Dyella thiooxydans isolated from rhizosphere soil of sunflower (Helianthus annuus L.).</title>
        <authorList>
            <person name="Lee Y."/>
            <person name="Hwangbo K."/>
            <person name="Chung H."/>
            <person name="Yoo J."/>
            <person name="Kim K.Y."/>
            <person name="Sa T.M."/>
            <person name="Um Y."/>
            <person name="Madhaiyan M."/>
        </authorList>
    </citation>
    <scope>NUCLEOTIDE SEQUENCE [LARGE SCALE GENOMIC DNA]</scope>
    <source>
        <strain evidence="12 13">ATSB10</strain>
    </source>
</reference>
<evidence type="ECO:0000256" key="8">
    <source>
        <dbReference type="ARBA" id="ARBA00023136"/>
    </source>
</evidence>
<dbReference type="InterPro" id="IPR010138">
    <property type="entry name" value="UDP-diacylglucosamine_Hdrlase"/>
</dbReference>
<keyword evidence="9 10" id="KW-0464">Manganese</keyword>
<dbReference type="NCBIfam" id="TIGR01854">
    <property type="entry name" value="lipid_A_lpxH"/>
    <property type="match status" value="1"/>
</dbReference>
<feature type="binding site" evidence="10">
    <location>
        <position position="36"/>
    </location>
    <ligand>
        <name>Mn(2+)</name>
        <dbReference type="ChEBI" id="CHEBI:29035"/>
        <label>1</label>
    </ligand>
</feature>
<dbReference type="PATRIC" id="fig|445710.3.peg.3498"/>
<evidence type="ECO:0000256" key="6">
    <source>
        <dbReference type="ARBA" id="ARBA00022801"/>
    </source>
</evidence>
<sequence>MSDLHLEAGRPELTAILQRFLADCPGRVDELFLLGDIFEAWIGDDDDAPWLVPVVDALRRASDAGVRIFFQHGNRDFLLGEAFATRAGMILLPESLALDLGGVATVLCHGDALCTDDVDYQAFRARSRDPAWQAQILAMPLDARRGLARQLRQESMDGQQRRLAEDGVLTDVNEAAVRDCMHDHGAMRLIHGHTHRPAVHGVALDGGSGERVVLADWRSEGEVLEVRSDGSFRRHTLRG</sequence>
<keyword evidence="7 10" id="KW-0443">Lipid metabolism</keyword>
<evidence type="ECO:0000256" key="1">
    <source>
        <dbReference type="ARBA" id="ARBA00022475"/>
    </source>
</evidence>
<dbReference type="GO" id="GO:0008758">
    <property type="term" value="F:UDP-2,3-diacylglucosamine hydrolase activity"/>
    <property type="evidence" value="ECO:0007669"/>
    <property type="project" value="UniProtKB-UniRule"/>
</dbReference>
<feature type="binding site" evidence="10">
    <location>
        <position position="193"/>
    </location>
    <ligand>
        <name>substrate</name>
    </ligand>
</feature>
<feature type="binding site" evidence="10">
    <location>
        <begin position="74"/>
        <end position="75"/>
    </location>
    <ligand>
        <name>substrate</name>
    </ligand>
</feature>
<dbReference type="AlphaFoldDB" id="A0A160N5R0"/>
<feature type="binding site" evidence="10">
    <location>
        <position position="155"/>
    </location>
    <ligand>
        <name>substrate</name>
    </ligand>
</feature>
<comment type="cofactor">
    <cofactor evidence="10">
        <name>Mn(2+)</name>
        <dbReference type="ChEBI" id="CHEBI:29035"/>
    </cofactor>
    <text evidence="10">Binds 2 Mn(2+) ions per subunit in a binuclear metal center.</text>
</comment>
<feature type="binding site" evidence="10">
    <location>
        <position position="5"/>
    </location>
    <ligand>
        <name>Mn(2+)</name>
        <dbReference type="ChEBI" id="CHEBI:29035"/>
        <label>1</label>
    </ligand>
</feature>
<organism evidence="12 13">
    <name type="scientific">Dyella thiooxydans</name>
    <dbReference type="NCBI Taxonomy" id="445710"/>
    <lineage>
        <taxon>Bacteria</taxon>
        <taxon>Pseudomonadati</taxon>
        <taxon>Pseudomonadota</taxon>
        <taxon>Gammaproteobacteria</taxon>
        <taxon>Lysobacterales</taxon>
        <taxon>Rhodanobacteraceae</taxon>
        <taxon>Dyella</taxon>
    </lineage>
</organism>
<evidence type="ECO:0000313" key="12">
    <source>
        <dbReference type="EMBL" id="AND70952.1"/>
    </source>
</evidence>
<evidence type="ECO:0000256" key="7">
    <source>
        <dbReference type="ARBA" id="ARBA00023098"/>
    </source>
</evidence>
<dbReference type="Gene3D" id="3.60.21.10">
    <property type="match status" value="1"/>
</dbReference>
<accession>A0A160N5R0</accession>
<feature type="binding site" evidence="10">
    <location>
        <position position="74"/>
    </location>
    <ligand>
        <name>Mn(2+)</name>
        <dbReference type="ChEBI" id="CHEBI:29035"/>
        <label>2</label>
    </ligand>
</feature>
<dbReference type="UniPathway" id="UPA00359">
    <property type="reaction ID" value="UER00480"/>
</dbReference>
<evidence type="ECO:0000256" key="2">
    <source>
        <dbReference type="ARBA" id="ARBA00022516"/>
    </source>
</evidence>
<gene>
    <name evidence="10" type="primary">lpxH</name>
    <name evidence="12" type="ORF">ATSB10_34980</name>
</gene>
<dbReference type="Proteomes" id="UP000077255">
    <property type="component" value="Chromosome"/>
</dbReference>
<dbReference type="EMBL" id="CP014841">
    <property type="protein sequence ID" value="AND70952.1"/>
    <property type="molecule type" value="Genomic_DNA"/>
</dbReference>
<feature type="binding site" evidence="10">
    <location>
        <position position="109"/>
    </location>
    <ligand>
        <name>Mn(2+)</name>
        <dbReference type="ChEBI" id="CHEBI:29035"/>
        <label>2</label>
    </ligand>
</feature>
<comment type="function">
    <text evidence="10">Hydrolyzes the pyrophosphate bond of UDP-2,3-diacylglucosamine to yield 2,3-diacylglucosamine 1-phosphate (lipid X) and UMP by catalyzing the attack of water at the alpha-P atom. Involved in the biosynthesis of lipid A, a phosphorylated glycolipid that anchors the lipopolysaccharide to the outer membrane of the cell.</text>
</comment>
<evidence type="ECO:0000256" key="3">
    <source>
        <dbReference type="ARBA" id="ARBA00022519"/>
    </source>
</evidence>
<dbReference type="GO" id="GO:0019897">
    <property type="term" value="C:extrinsic component of plasma membrane"/>
    <property type="evidence" value="ECO:0007669"/>
    <property type="project" value="UniProtKB-UniRule"/>
</dbReference>
<dbReference type="STRING" id="445710.ATSB10_34980"/>
<keyword evidence="1 10" id="KW-1003">Cell membrane</keyword>
<comment type="pathway">
    <text evidence="10">Glycolipid biosynthesis; lipid IV(A) biosynthesis; lipid IV(A) from (3R)-3-hydroxytetradecanoyl-[acyl-carrier-protein] and UDP-N-acetyl-alpha-D-glucosamine: step 4/6.</text>
</comment>
<evidence type="ECO:0000259" key="11">
    <source>
        <dbReference type="Pfam" id="PF00149"/>
    </source>
</evidence>
<dbReference type="PANTHER" id="PTHR34990">
    <property type="entry name" value="UDP-2,3-DIACYLGLUCOSAMINE HYDROLASE-RELATED"/>
    <property type="match status" value="1"/>
</dbReference>
<keyword evidence="13" id="KW-1185">Reference proteome</keyword>
<dbReference type="SUPFAM" id="SSF56300">
    <property type="entry name" value="Metallo-dependent phosphatases"/>
    <property type="match status" value="1"/>
</dbReference>
<dbReference type="InterPro" id="IPR029052">
    <property type="entry name" value="Metallo-depent_PP-like"/>
</dbReference>
<feature type="binding site" evidence="10">
    <location>
        <position position="159"/>
    </location>
    <ligand>
        <name>substrate</name>
    </ligand>
</feature>
<name>A0A160N5R0_9GAMM</name>
<keyword evidence="5 10" id="KW-0479">Metal-binding</keyword>
<keyword evidence="2 10" id="KW-0444">Lipid biosynthesis</keyword>
<keyword evidence="3 10" id="KW-0997">Cell inner membrane</keyword>
<comment type="subcellular location">
    <subcellularLocation>
        <location evidence="10">Cell inner membrane</location>
        <topology evidence="10">Peripheral membrane protein</topology>
        <orientation evidence="10">Cytoplasmic side</orientation>
    </subcellularLocation>
</comment>
<keyword evidence="4 10" id="KW-0441">Lipid A biosynthesis</keyword>
<feature type="binding site" evidence="10">
    <location>
        <position position="193"/>
    </location>
    <ligand>
        <name>Mn(2+)</name>
        <dbReference type="ChEBI" id="CHEBI:29035"/>
        <label>2</label>
    </ligand>
</feature>
<dbReference type="KEGG" id="dtx:ATSB10_34980"/>
<feature type="binding site" evidence="10">
    <location>
        <position position="3"/>
    </location>
    <ligand>
        <name>Mn(2+)</name>
        <dbReference type="ChEBI" id="CHEBI:29035"/>
        <label>1</label>
    </ligand>
</feature>
<feature type="binding site" evidence="10">
    <location>
        <position position="195"/>
    </location>
    <ligand>
        <name>Mn(2+)</name>
        <dbReference type="ChEBI" id="CHEBI:29035"/>
        <label>1</label>
    </ligand>
</feature>
<dbReference type="Pfam" id="PF00149">
    <property type="entry name" value="Metallophos"/>
    <property type="match status" value="1"/>
</dbReference>
<dbReference type="GO" id="GO:0005737">
    <property type="term" value="C:cytoplasm"/>
    <property type="evidence" value="ECO:0007669"/>
    <property type="project" value="InterPro"/>
</dbReference>